<dbReference type="CDD" id="cd12358">
    <property type="entry name" value="RRM1_VICKZ"/>
    <property type="match status" value="1"/>
</dbReference>
<dbReference type="SMART" id="SM00360">
    <property type="entry name" value="RRM"/>
    <property type="match status" value="1"/>
</dbReference>
<keyword evidence="1 2" id="KW-0694">RNA-binding</keyword>
<proteinExistence type="predicted"/>
<sequence>MVSFNYKGYISQGKNLSINLSYPLIKWTNVYGMDKLIFHAFHLCACSHVTETRISGKAATIASKSEPTTMSKLYVGNLPSDCNESALRQLFQDHSLSCTTILVKRGGYAFVDCTDQSVADRAIDKLNDSHVALCATNIMKTFVPVIMQDSHVALCATNIMKTFVPVIMQDSHVALLATNITKTFVPIILPQGYTYLGSTLVVEPSVASGPKKRDIEVREREKT</sequence>
<reference evidence="4 5" key="1">
    <citation type="submission" date="2015-07" db="EMBL/GenBank/DDBJ databases">
        <title>The genome of Melipona quadrifasciata.</title>
        <authorList>
            <person name="Pan H."/>
            <person name="Kapheim K."/>
        </authorList>
    </citation>
    <scope>NUCLEOTIDE SEQUENCE [LARGE SCALE GENOMIC DNA]</scope>
    <source>
        <strain evidence="4">0111107301</strain>
        <tissue evidence="4">Whole body</tissue>
    </source>
</reference>
<feature type="domain" description="RRM" evidence="3">
    <location>
        <begin position="71"/>
        <end position="131"/>
    </location>
</feature>
<dbReference type="Pfam" id="PF00076">
    <property type="entry name" value="RRM_1"/>
    <property type="match status" value="1"/>
</dbReference>
<organism evidence="4 5">
    <name type="scientific">Melipona quadrifasciata</name>
    <dbReference type="NCBI Taxonomy" id="166423"/>
    <lineage>
        <taxon>Eukaryota</taxon>
        <taxon>Metazoa</taxon>
        <taxon>Ecdysozoa</taxon>
        <taxon>Arthropoda</taxon>
        <taxon>Hexapoda</taxon>
        <taxon>Insecta</taxon>
        <taxon>Pterygota</taxon>
        <taxon>Neoptera</taxon>
        <taxon>Endopterygota</taxon>
        <taxon>Hymenoptera</taxon>
        <taxon>Apocrita</taxon>
        <taxon>Aculeata</taxon>
        <taxon>Apoidea</taxon>
        <taxon>Anthophila</taxon>
        <taxon>Apidae</taxon>
        <taxon>Melipona</taxon>
    </lineage>
</organism>
<dbReference type="SUPFAM" id="SSF54928">
    <property type="entry name" value="RNA-binding domain, RBD"/>
    <property type="match status" value="1"/>
</dbReference>
<dbReference type="InterPro" id="IPR012677">
    <property type="entry name" value="Nucleotide-bd_a/b_plait_sf"/>
</dbReference>
<accession>A0A0N0U5Q3</accession>
<gene>
    <name evidence="4" type="ORF">WN51_11978</name>
</gene>
<dbReference type="STRING" id="166423.A0A0N0U5Q3"/>
<dbReference type="InterPro" id="IPR035979">
    <property type="entry name" value="RBD_domain_sf"/>
</dbReference>
<evidence type="ECO:0000259" key="3">
    <source>
        <dbReference type="PROSITE" id="PS50102"/>
    </source>
</evidence>
<protein>
    <submittedName>
        <fullName evidence="4">Insulin-like growth factor 2 mRNA-binding protein 2</fullName>
    </submittedName>
</protein>
<name>A0A0N0U5Q3_9HYME</name>
<dbReference type="EMBL" id="KQ435759">
    <property type="protein sequence ID" value="KOX75651.1"/>
    <property type="molecule type" value="Genomic_DNA"/>
</dbReference>
<evidence type="ECO:0000313" key="4">
    <source>
        <dbReference type="EMBL" id="KOX75651.1"/>
    </source>
</evidence>
<evidence type="ECO:0000313" key="5">
    <source>
        <dbReference type="Proteomes" id="UP000053105"/>
    </source>
</evidence>
<dbReference type="OrthoDB" id="752362at2759"/>
<evidence type="ECO:0000256" key="1">
    <source>
        <dbReference type="ARBA" id="ARBA00022884"/>
    </source>
</evidence>
<keyword evidence="5" id="KW-1185">Reference proteome</keyword>
<dbReference type="AlphaFoldDB" id="A0A0N0U5Q3"/>
<dbReference type="GO" id="GO:0003723">
    <property type="term" value="F:RNA binding"/>
    <property type="evidence" value="ECO:0007669"/>
    <property type="project" value="UniProtKB-UniRule"/>
</dbReference>
<dbReference type="InterPro" id="IPR000504">
    <property type="entry name" value="RRM_dom"/>
</dbReference>
<dbReference type="PROSITE" id="PS50102">
    <property type="entry name" value="RRM"/>
    <property type="match status" value="1"/>
</dbReference>
<dbReference type="Proteomes" id="UP000053105">
    <property type="component" value="Unassembled WGS sequence"/>
</dbReference>
<evidence type="ECO:0000256" key="2">
    <source>
        <dbReference type="PROSITE-ProRule" id="PRU00176"/>
    </source>
</evidence>
<dbReference type="Gene3D" id="3.30.70.330">
    <property type="match status" value="1"/>
</dbReference>